<evidence type="ECO:0000313" key="4">
    <source>
        <dbReference type="Proteomes" id="UP000226179"/>
    </source>
</evidence>
<comment type="caution">
    <text evidence="3">The sequence shown here is derived from an EMBL/GenBank/DDBJ whole genome shotgun (WGS) entry which is preliminary data.</text>
</comment>
<dbReference type="Proteomes" id="UP000226179">
    <property type="component" value="Unassembled WGS sequence"/>
</dbReference>
<dbReference type="NCBIfam" id="NF033594">
    <property type="entry name" value="transpos_ISNCY_2"/>
    <property type="match status" value="1"/>
</dbReference>
<dbReference type="Gene3D" id="3.30.420.10">
    <property type="entry name" value="Ribonuclease H-like superfamily/Ribonuclease H"/>
    <property type="match status" value="1"/>
</dbReference>
<organism evidence="3 4">
    <name type="scientific">Fusobacterium animalis</name>
    <dbReference type="NCBI Taxonomy" id="76859"/>
    <lineage>
        <taxon>Bacteria</taxon>
        <taxon>Fusobacteriati</taxon>
        <taxon>Fusobacteriota</taxon>
        <taxon>Fusobacteriia</taxon>
        <taxon>Fusobacteriales</taxon>
        <taxon>Fusobacteriaceae</taxon>
        <taxon>Fusobacterium</taxon>
    </lineage>
</organism>
<feature type="coiled-coil region" evidence="1">
    <location>
        <begin position="122"/>
        <end position="149"/>
    </location>
</feature>
<dbReference type="InterPro" id="IPR009057">
    <property type="entry name" value="Homeodomain-like_sf"/>
</dbReference>
<protein>
    <submittedName>
        <fullName evidence="3">Transposase</fullName>
    </submittedName>
</protein>
<dbReference type="InterPro" id="IPR001584">
    <property type="entry name" value="Integrase_cat-core"/>
</dbReference>
<dbReference type="RefSeq" id="WP_158411455.1">
    <property type="nucleotide sequence ID" value="NZ_NJGJ01000001.1"/>
</dbReference>
<keyword evidence="1" id="KW-0175">Coiled coil</keyword>
<dbReference type="PANTHER" id="PTHR35004:SF7">
    <property type="entry name" value="INTEGRASE PROTEIN"/>
    <property type="match status" value="1"/>
</dbReference>
<name>A0A2B7YUP8_9FUSO</name>
<dbReference type="SUPFAM" id="SSF46689">
    <property type="entry name" value="Homeodomain-like"/>
    <property type="match status" value="1"/>
</dbReference>
<sequence length="467" mass="55235">MKKIILNTIEDRKYQVIKKLVESNGNKLKAALKLQVTPRTIDRLILKYKQYGKEGFVHGNRNRKPKHSMSFEEKEKIVFLYKEKYFDCNIQHFSELLADREGIKRDASTLLRLLKEYDILSVKAHRKTKKALKKKLKEKARKLKETDKKNLELIEPSQELDNAHPRRAHCKYFGEMLQMDASDHEWIKGIKCHLHAAIDDSTGMIVGAYFDVQETLNGYYHVTAQIFKEYGIPYMFYTDNRTVFEYRRKGEKSIEKDTFTQFGYMCHNLGIALETTSISQAKGKIERLFQTLQSRLIAELRLEKIETIEQANEYLPIYIQKFNKQFALKIDNNKNVFENQLTEEEINLNLSVISKRKVDSGCCISYKNKYYRLEDENVEFRNFRRGTEVIVVQSFDKKLYGNVSDKLYTLVEVPKEEKESRYFGVKKEVKKEKKKYIPPLEHPWKKKSFEKYLEKQQKAKGKGECIE</sequence>
<reference evidence="3 4" key="1">
    <citation type="submission" date="2017-06" db="EMBL/GenBank/DDBJ databases">
        <title>Draft genome sequence of Fusobacterium nucleatum subsp. animalis KCOM 1280 (=ChDC F318).</title>
        <authorList>
            <person name="Kook J.-K."/>
            <person name="Park S.-N."/>
            <person name="Lim Y.K."/>
            <person name="Roh H."/>
        </authorList>
    </citation>
    <scope>NUCLEOTIDE SEQUENCE [LARGE SCALE GENOMIC DNA]</scope>
    <source>
        <strain evidence="4">KCOM 1280 ( ChDC F318)</strain>
    </source>
</reference>
<dbReference type="InterPro" id="IPR012337">
    <property type="entry name" value="RNaseH-like_sf"/>
</dbReference>
<dbReference type="GO" id="GO:0003676">
    <property type="term" value="F:nucleic acid binding"/>
    <property type="evidence" value="ECO:0007669"/>
    <property type="project" value="InterPro"/>
</dbReference>
<dbReference type="InterPro" id="IPR047797">
    <property type="entry name" value="ISNCY_transpos"/>
</dbReference>
<accession>A0A2B7YUP8</accession>
<feature type="domain" description="Integrase catalytic" evidence="2">
    <location>
        <begin position="161"/>
        <end position="344"/>
    </location>
</feature>
<evidence type="ECO:0000313" key="3">
    <source>
        <dbReference type="EMBL" id="PGH24572.1"/>
    </source>
</evidence>
<dbReference type="SUPFAM" id="SSF53098">
    <property type="entry name" value="Ribonuclease H-like"/>
    <property type="match status" value="1"/>
</dbReference>
<dbReference type="PANTHER" id="PTHR35004">
    <property type="entry name" value="TRANSPOSASE RV3428C-RELATED"/>
    <property type="match status" value="1"/>
</dbReference>
<evidence type="ECO:0000256" key="1">
    <source>
        <dbReference type="SAM" id="Coils"/>
    </source>
</evidence>
<dbReference type="GO" id="GO:0015074">
    <property type="term" value="P:DNA integration"/>
    <property type="evidence" value="ECO:0007669"/>
    <property type="project" value="InterPro"/>
</dbReference>
<dbReference type="PROSITE" id="PS50994">
    <property type="entry name" value="INTEGRASE"/>
    <property type="match status" value="1"/>
</dbReference>
<dbReference type="AlphaFoldDB" id="A0A2B7YUP8"/>
<evidence type="ECO:0000259" key="2">
    <source>
        <dbReference type="PROSITE" id="PS50994"/>
    </source>
</evidence>
<dbReference type="InterPro" id="IPR036397">
    <property type="entry name" value="RNaseH_sf"/>
</dbReference>
<proteinExistence type="predicted"/>
<dbReference type="EMBL" id="NJGJ01000001">
    <property type="protein sequence ID" value="PGH24572.1"/>
    <property type="molecule type" value="Genomic_DNA"/>
</dbReference>
<gene>
    <name evidence="3" type="ORF">RN90_03530</name>
</gene>